<keyword evidence="1" id="KW-0677">Repeat</keyword>
<dbReference type="Pfam" id="PF20431">
    <property type="entry name" value="E_motif"/>
    <property type="match status" value="1"/>
</dbReference>
<comment type="caution">
    <text evidence="3">The sequence shown here is derived from an EMBL/GenBank/DDBJ whole genome shotgun (WGS) entry which is preliminary data.</text>
</comment>
<dbReference type="FunFam" id="1.25.40.10:FF:000285">
    <property type="entry name" value="Pentatricopeptide repeat-containing protein, chloroplastic"/>
    <property type="match status" value="1"/>
</dbReference>
<protein>
    <recommendedName>
        <fullName evidence="5">Pentatricopeptide repeat-containing protein</fullName>
    </recommendedName>
</protein>
<dbReference type="AlphaFoldDB" id="S8DTH8"/>
<organism evidence="3 4">
    <name type="scientific">Genlisea aurea</name>
    <dbReference type="NCBI Taxonomy" id="192259"/>
    <lineage>
        <taxon>Eukaryota</taxon>
        <taxon>Viridiplantae</taxon>
        <taxon>Streptophyta</taxon>
        <taxon>Embryophyta</taxon>
        <taxon>Tracheophyta</taxon>
        <taxon>Spermatophyta</taxon>
        <taxon>Magnoliopsida</taxon>
        <taxon>eudicotyledons</taxon>
        <taxon>Gunneridae</taxon>
        <taxon>Pentapetalae</taxon>
        <taxon>asterids</taxon>
        <taxon>lamiids</taxon>
        <taxon>Lamiales</taxon>
        <taxon>Lentibulariaceae</taxon>
        <taxon>Genlisea</taxon>
    </lineage>
</organism>
<dbReference type="InterPro" id="IPR046848">
    <property type="entry name" value="E_motif"/>
</dbReference>
<evidence type="ECO:0008006" key="5">
    <source>
        <dbReference type="Google" id="ProtNLM"/>
    </source>
</evidence>
<dbReference type="PROSITE" id="PS51375">
    <property type="entry name" value="PPR"/>
    <property type="match status" value="6"/>
</dbReference>
<accession>S8DTH8</accession>
<dbReference type="FunFam" id="1.25.40.10:FF:000031">
    <property type="entry name" value="Pentatricopeptide repeat-containing protein mitochondrial"/>
    <property type="match status" value="1"/>
</dbReference>
<sequence>MACSFSKRFFGFPVKHRRLSPGFYVISGLCFCSSFANGQKIQRPCFYRKTFSHIFQDCTHGVALEPGRQAHSRMTVSGFMPTVFVFNCLMQMYVKCSVLECARKVFDQMPERDRVSWNKMIYGYSNSGKVEQAQWYFDLMPEKDVVSWNSLISGYVQNRDFLKSLHIFISMGKEGIRYDETTFAIVLKVCSSLENYILGIQLHGIVTKTGFEIDLVASSALLDMYAKCNSLDESIRFFDAMPVKNWVSWSAMIAGCVQKDDPFRGLKFFKEMQRDGIGVSQSTYASVFRSAAGLSALRLGRQLHGHALKRDFLTDAIVGTAVLDMYSKCDDLTSARKVFNSLTDLDLQSYNALITGCSRAGLGSEGVDLFRLLLRSEFGFDGVSLSGAFSSCSVMKGRFEGSQLHGLVIKTPFRHDVCVANATLDMYGKCGMLREARRVFDEMQQRDAVSWNAVIAACEQNEDGETMTALFLSMLRFGFDPDAFTYGSVLKACAGCRVPNRGREIHGRVIKSGMGSDSFVGGVLVDMYCKSGCVGEAEKLHRLMKEPSLVSWNAIISGFSSNEDSEGAQNFFSRMLETGARPDAFTYAAILDTCSNVANSGLGRQIHGQIVKGELHSDPYIVSTLVDMYSKCGDMDDAVLVFDRSSKRDFVAWNAMICAYAHHGRGMEALRVFETMQLRKVTPNRTTFLSVLRACAHVGRADEASRYFDLMRTGYGIEPELEHYSSMVDALGKCGRLADALNLIREMPFEADDVMWRTLLSVCKANGNVEAAESAANSLLEMDPNDPSAYVLLSNVYADAGMWGEVAKIRRTMRDWGMKKEPGCSWIEVQSEVHMFLAGDRAHPKCREIYENLKLLIWEIRRIQ</sequence>
<feature type="repeat" description="PPR" evidence="2">
    <location>
        <begin position="245"/>
        <end position="279"/>
    </location>
</feature>
<dbReference type="PANTHER" id="PTHR47926:SF406">
    <property type="entry name" value="REPEAT (PPR) SUPERFAMILY PROTEIN, PUTATIVE-RELATED"/>
    <property type="match status" value="1"/>
</dbReference>
<evidence type="ECO:0000256" key="1">
    <source>
        <dbReference type="ARBA" id="ARBA00022737"/>
    </source>
</evidence>
<dbReference type="GO" id="GO:0009451">
    <property type="term" value="P:RNA modification"/>
    <property type="evidence" value="ECO:0007669"/>
    <property type="project" value="InterPro"/>
</dbReference>
<reference evidence="3 4" key="1">
    <citation type="journal article" date="2013" name="BMC Genomics">
        <title>The miniature genome of a carnivorous plant Genlisea aurea contains a low number of genes and short non-coding sequences.</title>
        <authorList>
            <person name="Leushkin E.V."/>
            <person name="Sutormin R.A."/>
            <person name="Nabieva E.R."/>
            <person name="Penin A.A."/>
            <person name="Kondrashov A.S."/>
            <person name="Logacheva M.D."/>
        </authorList>
    </citation>
    <scope>NUCLEOTIDE SEQUENCE [LARGE SCALE GENOMIC DNA]</scope>
</reference>
<dbReference type="FunFam" id="1.25.40.10:FF:000780">
    <property type="entry name" value="Pentatricopeptide repeat-containing protein isoform A"/>
    <property type="match status" value="1"/>
</dbReference>
<feature type="repeat" description="PPR" evidence="2">
    <location>
        <begin position="113"/>
        <end position="147"/>
    </location>
</feature>
<dbReference type="OrthoDB" id="185373at2759"/>
<dbReference type="Proteomes" id="UP000015453">
    <property type="component" value="Unassembled WGS sequence"/>
</dbReference>
<dbReference type="Pfam" id="PF20430">
    <property type="entry name" value="Eplus_motif"/>
    <property type="match status" value="1"/>
</dbReference>
<feature type="repeat" description="PPR" evidence="2">
    <location>
        <begin position="346"/>
        <end position="380"/>
    </location>
</feature>
<feature type="repeat" description="PPR" evidence="2">
    <location>
        <begin position="649"/>
        <end position="683"/>
    </location>
</feature>
<evidence type="ECO:0000313" key="4">
    <source>
        <dbReference type="Proteomes" id="UP000015453"/>
    </source>
</evidence>
<dbReference type="FunFam" id="1.25.40.10:FF:000669">
    <property type="entry name" value="Pentatricopeptide repeat-containing protein At4g33990"/>
    <property type="match status" value="1"/>
</dbReference>
<dbReference type="InterPro" id="IPR046849">
    <property type="entry name" value="E2_motif"/>
</dbReference>
<dbReference type="FunFam" id="1.25.40.10:FF:000196">
    <property type="entry name" value="Pentatricopeptide repeat-containing protein At4g14850"/>
    <property type="match status" value="1"/>
</dbReference>
<evidence type="ECO:0000256" key="2">
    <source>
        <dbReference type="PROSITE-ProRule" id="PRU00708"/>
    </source>
</evidence>
<dbReference type="EMBL" id="AUSU01005680">
    <property type="protein sequence ID" value="EPS63127.1"/>
    <property type="molecule type" value="Genomic_DNA"/>
</dbReference>
<gene>
    <name evidence="3" type="ORF">M569_11659</name>
</gene>
<dbReference type="Pfam" id="PF13041">
    <property type="entry name" value="PPR_2"/>
    <property type="match status" value="4"/>
</dbReference>
<feature type="repeat" description="PPR" evidence="2">
    <location>
        <begin position="416"/>
        <end position="450"/>
    </location>
</feature>
<proteinExistence type="predicted"/>
<name>S8DTH8_9LAMI</name>
<dbReference type="PANTHER" id="PTHR47926">
    <property type="entry name" value="PENTATRICOPEPTIDE REPEAT-CONTAINING PROTEIN"/>
    <property type="match status" value="1"/>
</dbReference>
<dbReference type="Pfam" id="PF01535">
    <property type="entry name" value="PPR"/>
    <property type="match status" value="8"/>
</dbReference>
<dbReference type="InterPro" id="IPR046960">
    <property type="entry name" value="PPR_At4g14850-like_plant"/>
</dbReference>
<dbReference type="Gene3D" id="1.25.40.10">
    <property type="entry name" value="Tetratricopeptide repeat domain"/>
    <property type="match status" value="7"/>
</dbReference>
<keyword evidence="4" id="KW-1185">Reference proteome</keyword>
<dbReference type="FunFam" id="1.25.40.10:FF:000366">
    <property type="entry name" value="Pentatricopeptide (PPR) repeat-containing protein"/>
    <property type="match status" value="1"/>
</dbReference>
<dbReference type="SUPFAM" id="SSF48452">
    <property type="entry name" value="TPR-like"/>
    <property type="match status" value="2"/>
</dbReference>
<dbReference type="GO" id="GO:0003723">
    <property type="term" value="F:RNA binding"/>
    <property type="evidence" value="ECO:0007669"/>
    <property type="project" value="InterPro"/>
</dbReference>
<dbReference type="InterPro" id="IPR002885">
    <property type="entry name" value="PPR_rpt"/>
</dbReference>
<feature type="repeat" description="PPR" evidence="2">
    <location>
        <begin position="548"/>
        <end position="582"/>
    </location>
</feature>
<dbReference type="InterPro" id="IPR011990">
    <property type="entry name" value="TPR-like_helical_dom_sf"/>
</dbReference>
<evidence type="ECO:0000313" key="3">
    <source>
        <dbReference type="EMBL" id="EPS63127.1"/>
    </source>
</evidence>
<dbReference type="NCBIfam" id="TIGR00756">
    <property type="entry name" value="PPR"/>
    <property type="match status" value="9"/>
</dbReference>